<evidence type="ECO:0000313" key="4">
    <source>
        <dbReference type="EMBL" id="KAL3311406.1"/>
    </source>
</evidence>
<dbReference type="SUPFAM" id="SSF64356">
    <property type="entry name" value="SNARE-like"/>
    <property type="match status" value="1"/>
</dbReference>
<evidence type="ECO:0000256" key="3">
    <source>
        <dbReference type="ARBA" id="ARBA00022892"/>
    </source>
</evidence>
<keyword evidence="5" id="KW-1185">Reference proteome</keyword>
<comment type="subcellular location">
    <subcellularLocation>
        <location evidence="1">Cytoplasm</location>
        <location evidence="1">Perinuclear region</location>
    </subcellularLocation>
</comment>
<name>A0ABD2PZW3_9PLAT</name>
<organism evidence="4 5">
    <name type="scientific">Cichlidogyrus casuarinus</name>
    <dbReference type="NCBI Taxonomy" id="1844966"/>
    <lineage>
        <taxon>Eukaryota</taxon>
        <taxon>Metazoa</taxon>
        <taxon>Spiralia</taxon>
        <taxon>Lophotrochozoa</taxon>
        <taxon>Platyhelminthes</taxon>
        <taxon>Monogenea</taxon>
        <taxon>Monopisthocotylea</taxon>
        <taxon>Dactylogyridea</taxon>
        <taxon>Ancyrocephalidae</taxon>
        <taxon>Cichlidogyrus</taxon>
    </lineage>
</organism>
<dbReference type="GO" id="GO:0048471">
    <property type="term" value="C:perinuclear region of cytoplasm"/>
    <property type="evidence" value="ECO:0007669"/>
    <property type="project" value="UniProtKB-SubCell"/>
</dbReference>
<dbReference type="CDD" id="cd14825">
    <property type="entry name" value="TRAPPC2_sedlin"/>
    <property type="match status" value="1"/>
</dbReference>
<dbReference type="Pfam" id="PF04628">
    <property type="entry name" value="Sedlin_N"/>
    <property type="match status" value="1"/>
</dbReference>
<dbReference type="AlphaFoldDB" id="A0ABD2PZW3"/>
<dbReference type="InterPro" id="IPR011012">
    <property type="entry name" value="Longin-like_dom_sf"/>
</dbReference>
<reference evidence="4 5" key="1">
    <citation type="submission" date="2024-11" db="EMBL/GenBank/DDBJ databases">
        <title>Adaptive evolution of stress response genes in parasites aligns with host niche diversity.</title>
        <authorList>
            <person name="Hahn C."/>
            <person name="Resl P."/>
        </authorList>
    </citation>
    <scope>NUCLEOTIDE SEQUENCE [LARGE SCALE GENOMIC DNA]</scope>
    <source>
        <strain evidence="4">EGGRZ-B1_66</strain>
        <tissue evidence="4">Body</tissue>
    </source>
</reference>
<dbReference type="EMBL" id="JBJKFK010002247">
    <property type="protein sequence ID" value="KAL3311406.1"/>
    <property type="molecule type" value="Genomic_DNA"/>
</dbReference>
<comment type="caution">
    <text evidence="4">The sequence shown here is derived from an EMBL/GenBank/DDBJ whole genome shotgun (WGS) entry which is preliminary data.</text>
</comment>
<sequence>MSTSTGYVYFVIVTPNDNPIFEMSYSLVSSGDKILTPDHNDQFRAFASLDQINEKLRFSETPYLKNVDKFNEWFVNAFISPAREYKTYPIDFEGLKFILLHSGLADDKIKSFFYDSYETYIKYSINPFYKHGGEINSPSFSKRILDIAQKYL</sequence>
<evidence type="ECO:0000313" key="5">
    <source>
        <dbReference type="Proteomes" id="UP001626550"/>
    </source>
</evidence>
<dbReference type="PANTHER" id="PTHR12403">
    <property type="entry name" value="TRAFFICKING PROTEIN PARTICLE COMPLEX SUBUNIT 2"/>
    <property type="match status" value="1"/>
</dbReference>
<keyword evidence="3" id="KW-0931">ER-Golgi transport</keyword>
<keyword evidence="3" id="KW-0813">Transport</keyword>
<proteinExistence type="inferred from homology"/>
<protein>
    <submittedName>
        <fullName evidence="4">Trafficking protein particle complex subunit 2</fullName>
    </submittedName>
</protein>
<dbReference type="GO" id="GO:0016192">
    <property type="term" value="P:vesicle-mediated transport"/>
    <property type="evidence" value="ECO:0007669"/>
    <property type="project" value="UniProtKB-KW"/>
</dbReference>
<gene>
    <name evidence="4" type="primary">TRAPPC2</name>
    <name evidence="4" type="ORF">Ciccas_010012</name>
</gene>
<evidence type="ECO:0000256" key="2">
    <source>
        <dbReference type="ARBA" id="ARBA00006626"/>
    </source>
</evidence>
<dbReference type="Gene3D" id="3.30.450.70">
    <property type="match status" value="1"/>
</dbReference>
<evidence type="ECO:0000256" key="1">
    <source>
        <dbReference type="ARBA" id="ARBA00004556"/>
    </source>
</evidence>
<dbReference type="InterPro" id="IPR006722">
    <property type="entry name" value="Sedlin"/>
</dbReference>
<accession>A0ABD2PZW3</accession>
<dbReference type="Proteomes" id="UP001626550">
    <property type="component" value="Unassembled WGS sequence"/>
</dbReference>
<comment type="similarity">
    <text evidence="2">Belongs to the TRAPP small subunits family. Sedlin subfamily.</text>
</comment>